<gene>
    <name evidence="7" type="primary">spz</name>
</gene>
<dbReference type="GO" id="GO:0045087">
    <property type="term" value="P:innate immune response"/>
    <property type="evidence" value="ECO:0007669"/>
    <property type="project" value="TreeGrafter"/>
</dbReference>
<evidence type="ECO:0000313" key="7">
    <source>
        <dbReference type="RefSeq" id="XP_011312362.1"/>
    </source>
</evidence>
<dbReference type="SUPFAM" id="SSF57501">
    <property type="entry name" value="Cystine-knot cytokines"/>
    <property type="match status" value="1"/>
</dbReference>
<organism evidence="6 7">
    <name type="scientific">Fopius arisanus</name>
    <dbReference type="NCBI Taxonomy" id="64838"/>
    <lineage>
        <taxon>Eukaryota</taxon>
        <taxon>Metazoa</taxon>
        <taxon>Ecdysozoa</taxon>
        <taxon>Arthropoda</taxon>
        <taxon>Hexapoda</taxon>
        <taxon>Insecta</taxon>
        <taxon>Pterygota</taxon>
        <taxon>Neoptera</taxon>
        <taxon>Endopterygota</taxon>
        <taxon>Hymenoptera</taxon>
        <taxon>Apocrita</taxon>
        <taxon>Ichneumonoidea</taxon>
        <taxon>Braconidae</taxon>
        <taxon>Opiinae</taxon>
        <taxon>Fopius</taxon>
    </lineage>
</organism>
<dbReference type="GeneID" id="105272137"/>
<dbReference type="RefSeq" id="XP_011312362.1">
    <property type="nucleotide sequence ID" value="XM_011314060.1"/>
</dbReference>
<dbReference type="GO" id="GO:0005121">
    <property type="term" value="F:Toll binding"/>
    <property type="evidence" value="ECO:0007669"/>
    <property type="project" value="TreeGrafter"/>
</dbReference>
<evidence type="ECO:0000259" key="5">
    <source>
        <dbReference type="Pfam" id="PF16077"/>
    </source>
</evidence>
<feature type="domain" description="Spaetzle" evidence="5">
    <location>
        <begin position="137"/>
        <end position="237"/>
    </location>
</feature>
<dbReference type="Gene3D" id="2.10.90.10">
    <property type="entry name" value="Cystine-knot cytokines"/>
    <property type="match status" value="1"/>
</dbReference>
<dbReference type="InterPro" id="IPR052444">
    <property type="entry name" value="Spz/Toll_ligand-like"/>
</dbReference>
<dbReference type="Pfam" id="PF16077">
    <property type="entry name" value="Spaetzle"/>
    <property type="match status" value="1"/>
</dbReference>
<keyword evidence="1 4" id="KW-0732">Signal</keyword>
<dbReference type="KEGG" id="fas:105272137"/>
<accession>A0A9R1TMN3</accession>
<dbReference type="GO" id="GO:0005615">
    <property type="term" value="C:extracellular space"/>
    <property type="evidence" value="ECO:0007669"/>
    <property type="project" value="UniProtKB-ARBA"/>
</dbReference>
<reference evidence="7" key="1">
    <citation type="submission" date="2025-08" db="UniProtKB">
        <authorList>
            <consortium name="RefSeq"/>
        </authorList>
    </citation>
    <scope>IDENTIFICATION</scope>
    <source>
        <strain evidence="7">USDA-PBARC FA_bdor</strain>
        <tissue evidence="7">Whole organism</tissue>
    </source>
</reference>
<feature type="signal peptide" evidence="4">
    <location>
        <begin position="1"/>
        <end position="19"/>
    </location>
</feature>
<evidence type="ECO:0000313" key="6">
    <source>
        <dbReference type="Proteomes" id="UP000694866"/>
    </source>
</evidence>
<proteinExistence type="predicted"/>
<dbReference type="InterPro" id="IPR029034">
    <property type="entry name" value="Cystine-knot_cytokine"/>
</dbReference>
<keyword evidence="3" id="KW-0325">Glycoprotein</keyword>
<evidence type="ECO:0000256" key="4">
    <source>
        <dbReference type="SAM" id="SignalP"/>
    </source>
</evidence>
<evidence type="ECO:0000256" key="3">
    <source>
        <dbReference type="ARBA" id="ARBA00023180"/>
    </source>
</evidence>
<dbReference type="AlphaFoldDB" id="A0A9R1TMN3"/>
<evidence type="ECO:0000256" key="2">
    <source>
        <dbReference type="ARBA" id="ARBA00023157"/>
    </source>
</evidence>
<dbReference type="GO" id="GO:0021556">
    <property type="term" value="P:central nervous system formation"/>
    <property type="evidence" value="ECO:0007669"/>
    <property type="project" value="TreeGrafter"/>
</dbReference>
<feature type="chain" id="PRO_5040385034" evidence="4">
    <location>
        <begin position="20"/>
        <end position="268"/>
    </location>
</feature>
<dbReference type="CTD" id="43256"/>
<dbReference type="GO" id="GO:0008083">
    <property type="term" value="F:growth factor activity"/>
    <property type="evidence" value="ECO:0007669"/>
    <property type="project" value="TreeGrafter"/>
</dbReference>
<name>A0A9R1TMN3_9HYME</name>
<dbReference type="OrthoDB" id="7661609at2759"/>
<keyword evidence="6" id="KW-1185">Reference proteome</keyword>
<sequence>MDRALLFISLVICISSVISQFFPDGVSDLPDSEYDKTSTREAHTHRHRLLPMQLAASTQRISTDGRIIFPGNPIISRMAPDLPLSCSDSTFCENVPNYPKEFIMNAIKARRNEFMHLAIVDPPFDVGQRIGVSEFESLCDTDATIVFPKAAKTIKDEWLFIVNTESERDNEKNFQQGFRIQRCSNPNDTCRIVDHAAAASGYDTVCKQQHIVRQALGVKNGELTEGVIMLPTSCCCYLRYRGVARGEVSSRMADMSSESAPQKGMSRH</sequence>
<evidence type="ECO:0000256" key="1">
    <source>
        <dbReference type="ARBA" id="ARBA00022729"/>
    </source>
</evidence>
<protein>
    <submittedName>
        <fullName evidence="7">Uncharacterized protein spz isoform X1</fullName>
    </submittedName>
</protein>
<dbReference type="PANTHER" id="PTHR23199">
    <property type="entry name" value="NEUROTROPHIN 1-RELATED"/>
    <property type="match status" value="1"/>
</dbReference>
<keyword evidence="2" id="KW-1015">Disulfide bond</keyword>
<dbReference type="PANTHER" id="PTHR23199:SF12">
    <property type="entry name" value="NEUROTROPHIN 1-RELATED"/>
    <property type="match status" value="1"/>
</dbReference>
<dbReference type="Proteomes" id="UP000694866">
    <property type="component" value="Unplaced"/>
</dbReference>
<dbReference type="InterPro" id="IPR032104">
    <property type="entry name" value="Spaetzle"/>
</dbReference>